<dbReference type="RefSeq" id="WP_283343289.1">
    <property type="nucleotide sequence ID" value="NZ_JASHIF010000002.1"/>
</dbReference>
<dbReference type="PANTHER" id="PTHR47432">
    <property type="entry name" value="CELL WALL ASSEMBLY REGULATOR SMI1"/>
    <property type="match status" value="1"/>
</dbReference>
<accession>A0ABT6Y377</accession>
<reference evidence="2 3" key="1">
    <citation type="submission" date="2023-05" db="EMBL/GenBank/DDBJ databases">
        <title>Novel species of genus Flectobacillus isolated from stream in China.</title>
        <authorList>
            <person name="Lu H."/>
        </authorList>
    </citation>
    <scope>NUCLEOTIDE SEQUENCE [LARGE SCALE GENOMIC DNA]</scope>
    <source>
        <strain evidence="2 3">KCTC 42575</strain>
    </source>
</reference>
<evidence type="ECO:0000313" key="3">
    <source>
        <dbReference type="Proteomes" id="UP001236507"/>
    </source>
</evidence>
<dbReference type="Gene3D" id="3.40.1580.10">
    <property type="entry name" value="SMI1/KNR4-like"/>
    <property type="match status" value="1"/>
</dbReference>
<dbReference type="Pfam" id="PF09346">
    <property type="entry name" value="SMI1_KNR4"/>
    <property type="match status" value="1"/>
</dbReference>
<evidence type="ECO:0000259" key="1">
    <source>
        <dbReference type="SMART" id="SM00860"/>
    </source>
</evidence>
<feature type="domain" description="Knr4/Smi1-like" evidence="1">
    <location>
        <begin position="28"/>
        <end position="192"/>
    </location>
</feature>
<dbReference type="InterPro" id="IPR051873">
    <property type="entry name" value="KNR4/SMI1_regulator"/>
</dbReference>
<dbReference type="InterPro" id="IPR018958">
    <property type="entry name" value="Knr4/Smi1-like_dom"/>
</dbReference>
<comment type="caution">
    <text evidence="2">The sequence shown here is derived from an EMBL/GenBank/DDBJ whole genome shotgun (WGS) entry which is preliminary data.</text>
</comment>
<dbReference type="PANTHER" id="PTHR47432:SF1">
    <property type="entry name" value="CELL WALL ASSEMBLY REGULATOR SMI1"/>
    <property type="match status" value="1"/>
</dbReference>
<protein>
    <submittedName>
        <fullName evidence="2">SMI1/KNR4 family protein</fullName>
    </submittedName>
</protein>
<sequence>MLQKNLQRVTDWYTENVPRIVKYGLQKPVSDYQISKLQKLVGKELPQDFIALYKTYNGININKNLENFFFGLKFNSIARVIDIRKSLIDYLPTIQNTYDLTVHYCDERIDDSNIHNPDWLEIGNDNSRCTLLLDLSPSASGTYGQIIFRDFESDICIWVADSISELVSIFADDLEKGLYIPCIEGFTHFLETEREASIINWDRTERWKPYVELRNSKMNK</sequence>
<gene>
    <name evidence="2" type="ORF">QM524_02250</name>
</gene>
<dbReference type="Proteomes" id="UP001236507">
    <property type="component" value="Unassembled WGS sequence"/>
</dbReference>
<keyword evidence="3" id="KW-1185">Reference proteome</keyword>
<dbReference type="SMART" id="SM00860">
    <property type="entry name" value="SMI1_KNR4"/>
    <property type="match status" value="1"/>
</dbReference>
<name>A0ABT6Y377_9BACT</name>
<evidence type="ECO:0000313" key="2">
    <source>
        <dbReference type="EMBL" id="MDI9858020.1"/>
    </source>
</evidence>
<organism evidence="2 3">
    <name type="scientific">Flectobacillus roseus</name>
    <dbReference type="NCBI Taxonomy" id="502259"/>
    <lineage>
        <taxon>Bacteria</taxon>
        <taxon>Pseudomonadati</taxon>
        <taxon>Bacteroidota</taxon>
        <taxon>Cytophagia</taxon>
        <taxon>Cytophagales</taxon>
        <taxon>Flectobacillaceae</taxon>
        <taxon>Flectobacillus</taxon>
    </lineage>
</organism>
<dbReference type="EMBL" id="JASHIF010000002">
    <property type="protein sequence ID" value="MDI9858020.1"/>
    <property type="molecule type" value="Genomic_DNA"/>
</dbReference>
<dbReference type="InterPro" id="IPR037883">
    <property type="entry name" value="Knr4/Smi1-like_sf"/>
</dbReference>
<dbReference type="SUPFAM" id="SSF160631">
    <property type="entry name" value="SMI1/KNR4-like"/>
    <property type="match status" value="1"/>
</dbReference>
<proteinExistence type="predicted"/>